<proteinExistence type="predicted"/>
<protein>
    <submittedName>
        <fullName evidence="1">Uncharacterized protein</fullName>
    </submittedName>
</protein>
<dbReference type="AlphaFoldDB" id="A0A109LDN8"/>
<organism evidence="1 2">
    <name type="scientific">Pseudomonas fluorescens</name>
    <dbReference type="NCBI Taxonomy" id="294"/>
    <lineage>
        <taxon>Bacteria</taxon>
        <taxon>Pseudomonadati</taxon>
        <taxon>Pseudomonadota</taxon>
        <taxon>Gammaproteobacteria</taxon>
        <taxon>Pseudomonadales</taxon>
        <taxon>Pseudomonadaceae</taxon>
        <taxon>Pseudomonas</taxon>
    </lineage>
</organism>
<comment type="caution">
    <text evidence="1">The sequence shown here is derived from an EMBL/GenBank/DDBJ whole genome shotgun (WGS) entry which is preliminary data.</text>
</comment>
<accession>A0A109LDN8</accession>
<dbReference type="PATRIC" id="fig|294.194.peg.5033"/>
<evidence type="ECO:0000313" key="1">
    <source>
        <dbReference type="EMBL" id="KWV85715.1"/>
    </source>
</evidence>
<dbReference type="EMBL" id="LCYA01000121">
    <property type="protein sequence ID" value="KWV85715.1"/>
    <property type="molecule type" value="Genomic_DNA"/>
</dbReference>
<evidence type="ECO:0000313" key="2">
    <source>
        <dbReference type="Proteomes" id="UP000061348"/>
    </source>
</evidence>
<name>A0A109LDN8_PSEFL</name>
<sequence>MQIDFVSAALERQFGHGDQVILMAVYAAVRQQAHEVHGLAGGNGFIDRGADGRVFEELAIADRFGDTSEVLVHHSSGT</sequence>
<dbReference type="Proteomes" id="UP000061348">
    <property type="component" value="Unassembled WGS sequence"/>
</dbReference>
<gene>
    <name evidence="1" type="ORF">PFLmoz3_04538</name>
</gene>
<reference evidence="1 2" key="1">
    <citation type="submission" date="2015-05" db="EMBL/GenBank/DDBJ databases">
        <title>A genomic and transcriptomic approach to investigate the blue pigment phenotype in Pseudomonas fluorescens.</title>
        <authorList>
            <person name="Andreani N.A."/>
            <person name="Cardazzo B."/>
        </authorList>
    </citation>
    <scope>NUCLEOTIDE SEQUENCE [LARGE SCALE GENOMIC DNA]</scope>
    <source>
        <strain evidence="1 2">Ps_22</strain>
    </source>
</reference>